<feature type="domain" description="HTH cro/C1-type" evidence="1">
    <location>
        <begin position="24"/>
        <end position="81"/>
    </location>
</feature>
<proteinExistence type="predicted"/>
<name>A0A1C0B9C5_9BACT</name>
<evidence type="ECO:0000259" key="1">
    <source>
        <dbReference type="PROSITE" id="PS50943"/>
    </source>
</evidence>
<dbReference type="RefSeq" id="WP_083196652.1">
    <property type="nucleotide sequence ID" value="NZ_LCUJ01000001.1"/>
</dbReference>
<dbReference type="InterPro" id="IPR001387">
    <property type="entry name" value="Cro/C1-type_HTH"/>
</dbReference>
<organism evidence="2 3">
    <name type="scientific">Aliarcobacter thereius</name>
    <dbReference type="NCBI Taxonomy" id="544718"/>
    <lineage>
        <taxon>Bacteria</taxon>
        <taxon>Pseudomonadati</taxon>
        <taxon>Campylobacterota</taxon>
        <taxon>Epsilonproteobacteria</taxon>
        <taxon>Campylobacterales</taxon>
        <taxon>Arcobacteraceae</taxon>
        <taxon>Aliarcobacter</taxon>
    </lineage>
</organism>
<protein>
    <submittedName>
        <fullName evidence="2">Helix-turn-helix domain protein</fullName>
    </submittedName>
</protein>
<dbReference type="PROSITE" id="PS50943">
    <property type="entry name" value="HTH_CROC1"/>
    <property type="match status" value="1"/>
</dbReference>
<reference evidence="3" key="1">
    <citation type="submission" date="2015-05" db="EMBL/GenBank/DDBJ databases">
        <authorList>
            <person name="Rovetto F."/>
            <person name="Cocolin L."/>
            <person name="Illeghems K."/>
            <person name="Van Nieuwerburgh F."/>
            <person name="Houf K."/>
        </authorList>
    </citation>
    <scope>NUCLEOTIDE SEQUENCE [LARGE SCALE GENOMIC DNA]</scope>
    <source>
        <strain evidence="3">DU22</strain>
    </source>
</reference>
<dbReference type="Gene3D" id="1.10.260.40">
    <property type="entry name" value="lambda repressor-like DNA-binding domains"/>
    <property type="match status" value="1"/>
</dbReference>
<evidence type="ECO:0000313" key="3">
    <source>
        <dbReference type="Proteomes" id="UP000093281"/>
    </source>
</evidence>
<sequence>MKNSNLVEYIEDPEEFYKMISQNVKRLRQKNKYTQLDFSANIGFNSVSFYCDCENNKNGKHFNLLHIVRIAKFLNVDINQIINEN</sequence>
<dbReference type="EMBL" id="LCUJ01000001">
    <property type="protein sequence ID" value="OCM00178.1"/>
    <property type="molecule type" value="Genomic_DNA"/>
</dbReference>
<dbReference type="InterPro" id="IPR010982">
    <property type="entry name" value="Lambda_DNA-bd_dom_sf"/>
</dbReference>
<dbReference type="AlphaFoldDB" id="A0A1C0B9C5"/>
<dbReference type="Proteomes" id="UP000093281">
    <property type="component" value="Unassembled WGS sequence"/>
</dbReference>
<gene>
    <name evidence="2" type="ORF">AAX29_00176</name>
</gene>
<accession>A0A1C0B9C5</accession>
<comment type="caution">
    <text evidence="2">The sequence shown here is derived from an EMBL/GenBank/DDBJ whole genome shotgun (WGS) entry which is preliminary data.</text>
</comment>
<dbReference type="SUPFAM" id="SSF47413">
    <property type="entry name" value="lambda repressor-like DNA-binding domains"/>
    <property type="match status" value="1"/>
</dbReference>
<dbReference type="CDD" id="cd00093">
    <property type="entry name" value="HTH_XRE"/>
    <property type="match status" value="1"/>
</dbReference>
<evidence type="ECO:0000313" key="2">
    <source>
        <dbReference type="EMBL" id="OCM00178.1"/>
    </source>
</evidence>
<dbReference type="GO" id="GO:0003677">
    <property type="term" value="F:DNA binding"/>
    <property type="evidence" value="ECO:0007669"/>
    <property type="project" value="InterPro"/>
</dbReference>